<keyword evidence="6 7" id="KW-0472">Membrane</keyword>
<dbReference type="InterPro" id="IPR011066">
    <property type="entry name" value="MscS_channel_C_sf"/>
</dbReference>
<feature type="domain" description="Mechanosensitive ion channel MscS C-terminal" evidence="9">
    <location>
        <begin position="318"/>
        <end position="402"/>
    </location>
</feature>
<dbReference type="InterPro" id="IPR010920">
    <property type="entry name" value="LSM_dom_sf"/>
</dbReference>
<keyword evidence="5 7" id="KW-1133">Transmembrane helix</keyword>
<dbReference type="SUPFAM" id="SSF82861">
    <property type="entry name" value="Mechanosensitive channel protein MscS (YggB), transmembrane region"/>
    <property type="match status" value="1"/>
</dbReference>
<sequence length="440" mass="46949">MEALHALIRDFSQSRTWPEAAVLAACLALAYGASRILGRQQPPDSVWFGRRTVDGLMFPLLALALVYAARVGVETVLLQPVFLLRVAVPVLSSLVLIRFFARILANAFPKSAAMRLVERIVSWLAWGVAVLWIVGLLPAVRAELAGVAIHFGKSQVTALTLIEGSLSATVVMLLALWLSSTVERRLLDRTIADLSMRKVAVNATRAGLLLVGLLFALSAVGVDLTALSVLGGAVGVGLGFGLQKLASNYVSGFVILLERSLRIGDNVRVDGFEGRITDIKTRYTLIRAGNGRESIVPNETLITQRVENLSDADRKFNITTNITVGYDSDVARVQAILCGAAAAQPRVLPDPAPVAYLVNFAPDGLEFSLNFWVSDPSAGTVNLRSAINIAILDGLRAEGIDIPYPQRVVRLQADGPPPAGPLQVAHVAHVAQASAPPPTA</sequence>
<dbReference type="Gene3D" id="3.30.70.100">
    <property type="match status" value="1"/>
</dbReference>
<dbReference type="AlphaFoldDB" id="A0A1H0VB24"/>
<feature type="transmembrane region" description="Helical" evidence="7">
    <location>
        <begin position="50"/>
        <end position="69"/>
    </location>
</feature>
<protein>
    <submittedName>
        <fullName evidence="11">Mechanosensitive ion channel</fullName>
    </submittedName>
</protein>
<dbReference type="GO" id="GO:0005886">
    <property type="term" value="C:plasma membrane"/>
    <property type="evidence" value="ECO:0007669"/>
    <property type="project" value="UniProtKB-SubCell"/>
</dbReference>
<evidence type="ECO:0000256" key="3">
    <source>
        <dbReference type="ARBA" id="ARBA00022475"/>
    </source>
</evidence>
<dbReference type="OrthoDB" id="9809206at2"/>
<dbReference type="InterPro" id="IPR011014">
    <property type="entry name" value="MscS_channel_TM-2"/>
</dbReference>
<dbReference type="GO" id="GO:0008381">
    <property type="term" value="F:mechanosensitive monoatomic ion channel activity"/>
    <property type="evidence" value="ECO:0007669"/>
    <property type="project" value="UniProtKB-ARBA"/>
</dbReference>
<evidence type="ECO:0000259" key="9">
    <source>
        <dbReference type="Pfam" id="PF21082"/>
    </source>
</evidence>
<keyword evidence="12" id="KW-1185">Reference proteome</keyword>
<evidence type="ECO:0000313" key="12">
    <source>
        <dbReference type="Proteomes" id="UP000199317"/>
    </source>
</evidence>
<proteinExistence type="inferred from homology"/>
<evidence type="ECO:0000259" key="8">
    <source>
        <dbReference type="Pfam" id="PF00924"/>
    </source>
</evidence>
<feature type="transmembrane region" description="Helical" evidence="7">
    <location>
        <begin position="120"/>
        <end position="138"/>
    </location>
</feature>
<name>A0A1H0VB24_9BURK</name>
<feature type="transmembrane region" description="Helical" evidence="7">
    <location>
        <begin position="20"/>
        <end position="38"/>
    </location>
</feature>
<dbReference type="Proteomes" id="UP000199317">
    <property type="component" value="Unassembled WGS sequence"/>
</dbReference>
<gene>
    <name evidence="11" type="ORF">SAMN04489708_12480</name>
</gene>
<comment type="similarity">
    <text evidence="2">Belongs to the MscS (TC 1.A.23) family.</text>
</comment>
<evidence type="ECO:0000259" key="10">
    <source>
        <dbReference type="Pfam" id="PF21088"/>
    </source>
</evidence>
<dbReference type="InterPro" id="IPR049278">
    <property type="entry name" value="MS_channel_C"/>
</dbReference>
<feature type="domain" description="Mechanosensitive ion channel transmembrane helices 2/3" evidence="10">
    <location>
        <begin position="203"/>
        <end position="243"/>
    </location>
</feature>
<dbReference type="InterPro" id="IPR023408">
    <property type="entry name" value="MscS_beta-dom_sf"/>
</dbReference>
<evidence type="ECO:0000256" key="1">
    <source>
        <dbReference type="ARBA" id="ARBA00004651"/>
    </source>
</evidence>
<dbReference type="Pfam" id="PF21088">
    <property type="entry name" value="MS_channel_1st"/>
    <property type="match status" value="1"/>
</dbReference>
<evidence type="ECO:0000256" key="5">
    <source>
        <dbReference type="ARBA" id="ARBA00022989"/>
    </source>
</evidence>
<accession>A0A1H0VB24</accession>
<dbReference type="InterPro" id="IPR052702">
    <property type="entry name" value="MscS-like_channel"/>
</dbReference>
<feature type="transmembrane region" description="Helical" evidence="7">
    <location>
        <begin position="158"/>
        <end position="178"/>
    </location>
</feature>
<dbReference type="Pfam" id="PF21082">
    <property type="entry name" value="MS_channel_3rd"/>
    <property type="match status" value="1"/>
</dbReference>
<dbReference type="SUPFAM" id="SSF50182">
    <property type="entry name" value="Sm-like ribonucleoproteins"/>
    <property type="match status" value="1"/>
</dbReference>
<feature type="transmembrane region" description="Helical" evidence="7">
    <location>
        <begin position="81"/>
        <end position="100"/>
    </location>
</feature>
<feature type="domain" description="Mechanosensitive ion channel MscS" evidence="8">
    <location>
        <begin position="245"/>
        <end position="310"/>
    </location>
</feature>
<keyword evidence="3" id="KW-1003">Cell membrane</keyword>
<dbReference type="RefSeq" id="WP_092837036.1">
    <property type="nucleotide sequence ID" value="NZ_CP028290.1"/>
</dbReference>
<evidence type="ECO:0000256" key="4">
    <source>
        <dbReference type="ARBA" id="ARBA00022692"/>
    </source>
</evidence>
<dbReference type="PANTHER" id="PTHR30347">
    <property type="entry name" value="POTASSIUM CHANNEL RELATED"/>
    <property type="match status" value="1"/>
</dbReference>
<evidence type="ECO:0000256" key="7">
    <source>
        <dbReference type="SAM" id="Phobius"/>
    </source>
</evidence>
<keyword evidence="4 7" id="KW-0812">Transmembrane</keyword>
<dbReference type="EMBL" id="FNJL01000024">
    <property type="protein sequence ID" value="SDP75573.1"/>
    <property type="molecule type" value="Genomic_DNA"/>
</dbReference>
<feature type="transmembrane region" description="Helical" evidence="7">
    <location>
        <begin position="199"/>
        <end position="218"/>
    </location>
</feature>
<dbReference type="Gene3D" id="2.30.30.60">
    <property type="match status" value="1"/>
</dbReference>
<dbReference type="Pfam" id="PF00924">
    <property type="entry name" value="MS_channel_2nd"/>
    <property type="match status" value="1"/>
</dbReference>
<dbReference type="Gene3D" id="1.10.287.1260">
    <property type="match status" value="1"/>
</dbReference>
<dbReference type="InterPro" id="IPR006685">
    <property type="entry name" value="MscS_channel_2nd"/>
</dbReference>
<dbReference type="InterPro" id="IPR049142">
    <property type="entry name" value="MS_channel_1st"/>
</dbReference>
<organism evidence="11 12">
    <name type="scientific">Paracidovorax cattleyae</name>
    <dbReference type="NCBI Taxonomy" id="80868"/>
    <lineage>
        <taxon>Bacteria</taxon>
        <taxon>Pseudomonadati</taxon>
        <taxon>Pseudomonadota</taxon>
        <taxon>Betaproteobacteria</taxon>
        <taxon>Burkholderiales</taxon>
        <taxon>Comamonadaceae</taxon>
        <taxon>Paracidovorax</taxon>
    </lineage>
</organism>
<evidence type="ECO:0000313" key="11">
    <source>
        <dbReference type="EMBL" id="SDP75573.1"/>
    </source>
</evidence>
<dbReference type="SUPFAM" id="SSF82689">
    <property type="entry name" value="Mechanosensitive channel protein MscS (YggB), C-terminal domain"/>
    <property type="match status" value="1"/>
</dbReference>
<dbReference type="PANTHER" id="PTHR30347:SF1">
    <property type="entry name" value="MECHANOSENSITIVE CHANNEL MSCK"/>
    <property type="match status" value="1"/>
</dbReference>
<comment type="subcellular location">
    <subcellularLocation>
        <location evidence="1">Cell membrane</location>
        <topology evidence="1">Multi-pass membrane protein</topology>
    </subcellularLocation>
</comment>
<evidence type="ECO:0000256" key="2">
    <source>
        <dbReference type="ARBA" id="ARBA00008017"/>
    </source>
</evidence>
<evidence type="ECO:0000256" key="6">
    <source>
        <dbReference type="ARBA" id="ARBA00023136"/>
    </source>
</evidence>
<reference evidence="12" key="1">
    <citation type="submission" date="2016-10" db="EMBL/GenBank/DDBJ databases">
        <authorList>
            <person name="Varghese N."/>
            <person name="Submissions S."/>
        </authorList>
    </citation>
    <scope>NUCLEOTIDE SEQUENCE [LARGE SCALE GENOMIC DNA]</scope>
    <source>
        <strain evidence="12">DSM 17101</strain>
    </source>
</reference>